<dbReference type="Proteomes" id="UP000035682">
    <property type="component" value="Unplaced"/>
</dbReference>
<sequence>MINDHPQYYWYFPYEDITDFKNGFIHEEFCVNIWRVIIIIFLILLILLITLTWYLYECKKKEDIKINKRKKENECIQNLKQPSFHNLSKYPLKNYNINHVLCRDEVTKSPCCLNDEGLAKFNNISICTSCNVIPIENFYNSCTYQSCSHKNKINCNCINFPPTMEQCIVAEKEQYYLPLTRSCKCNKKCKNSNVNDKKGSDKDILQLNMNLKDIEKKDVNIDYNLDKEDENKREEICILKC</sequence>
<keyword evidence="1" id="KW-1133">Transmembrane helix</keyword>
<dbReference type="RefSeq" id="XP_024506414.1">
    <property type="nucleotide sequence ID" value="XM_024652881.1"/>
</dbReference>
<proteinExistence type="predicted"/>
<accession>A0A090MYH9</accession>
<evidence type="ECO:0000313" key="2">
    <source>
        <dbReference type="EMBL" id="CEF67214.1"/>
    </source>
</evidence>
<dbReference type="WormBase" id="SRAE_2000187900">
    <property type="protein sequence ID" value="SRP10844"/>
    <property type="gene ID" value="WBGene00262085"/>
</dbReference>
<reference evidence="4" key="2">
    <citation type="submission" date="2020-12" db="UniProtKB">
        <authorList>
            <consortium name="WormBaseParasite"/>
        </authorList>
    </citation>
    <scope>IDENTIFICATION</scope>
</reference>
<name>A0A090MYH9_STRRB</name>
<dbReference type="GeneID" id="36379579"/>
<dbReference type="EMBL" id="LN609529">
    <property type="protein sequence ID" value="CEF67214.1"/>
    <property type="molecule type" value="Genomic_DNA"/>
</dbReference>
<protein>
    <submittedName>
        <fullName evidence="2 4">Uncharacterized protein</fullName>
    </submittedName>
</protein>
<dbReference type="AlphaFoldDB" id="A0A090MYH9"/>
<evidence type="ECO:0000313" key="5">
    <source>
        <dbReference type="WormBase" id="SRAE_2000187900"/>
    </source>
</evidence>
<reference evidence="2 3" key="1">
    <citation type="submission" date="2014-09" db="EMBL/GenBank/DDBJ databases">
        <authorList>
            <person name="Martin A.A."/>
        </authorList>
    </citation>
    <scope>NUCLEOTIDE SEQUENCE</scope>
    <source>
        <strain evidence="3">ED321</strain>
        <strain evidence="2">ED321 Heterogonic</strain>
    </source>
</reference>
<evidence type="ECO:0000313" key="4">
    <source>
        <dbReference type="WBParaSite" id="SRAE_2000187900.1"/>
    </source>
</evidence>
<dbReference type="WBParaSite" id="SRAE_2000187900.1">
    <property type="protein sequence ID" value="SRAE_2000187900.1"/>
    <property type="gene ID" value="WBGene00262085"/>
</dbReference>
<evidence type="ECO:0000313" key="3">
    <source>
        <dbReference type="Proteomes" id="UP000035682"/>
    </source>
</evidence>
<evidence type="ECO:0000256" key="1">
    <source>
        <dbReference type="SAM" id="Phobius"/>
    </source>
</evidence>
<keyword evidence="1" id="KW-0812">Transmembrane</keyword>
<organism evidence="2">
    <name type="scientific">Strongyloides ratti</name>
    <name type="common">Parasitic roundworm</name>
    <dbReference type="NCBI Taxonomy" id="34506"/>
    <lineage>
        <taxon>Eukaryota</taxon>
        <taxon>Metazoa</taxon>
        <taxon>Ecdysozoa</taxon>
        <taxon>Nematoda</taxon>
        <taxon>Chromadorea</taxon>
        <taxon>Rhabditida</taxon>
        <taxon>Tylenchina</taxon>
        <taxon>Panagrolaimomorpha</taxon>
        <taxon>Strongyloidoidea</taxon>
        <taxon>Strongyloididae</taxon>
        <taxon>Strongyloides</taxon>
    </lineage>
</organism>
<feature type="transmembrane region" description="Helical" evidence="1">
    <location>
        <begin position="33"/>
        <end position="56"/>
    </location>
</feature>
<gene>
    <name evidence="2 4 5" type="ORF">SRAE_2000187900</name>
</gene>
<keyword evidence="3" id="KW-1185">Reference proteome</keyword>
<dbReference type="CTD" id="36379579"/>
<keyword evidence="1" id="KW-0472">Membrane</keyword>